<dbReference type="InterPro" id="IPR006048">
    <property type="entry name" value="A-amylase/branching_C"/>
</dbReference>
<dbReference type="Pfam" id="PF02806">
    <property type="entry name" value="Alpha-amylase_C"/>
    <property type="match status" value="1"/>
</dbReference>
<dbReference type="InterPro" id="IPR006047">
    <property type="entry name" value="GH13_cat_dom"/>
</dbReference>
<dbReference type="InterPro" id="IPR017853">
    <property type="entry name" value="GH"/>
</dbReference>
<keyword evidence="6" id="KW-0808">Transferase</keyword>
<feature type="active site" description="Proton donor" evidence="8">
    <location>
        <position position="390"/>
    </location>
</feature>
<dbReference type="Gene3D" id="2.60.40.1180">
    <property type="entry name" value="Golgi alpha-mannosidase II"/>
    <property type="match status" value="1"/>
</dbReference>
<dbReference type="SUPFAM" id="SSF81296">
    <property type="entry name" value="E set domains"/>
    <property type="match status" value="1"/>
</dbReference>
<evidence type="ECO:0000256" key="5">
    <source>
        <dbReference type="ARBA" id="ARBA00022676"/>
    </source>
</evidence>
<evidence type="ECO:0000256" key="8">
    <source>
        <dbReference type="PIRSR" id="PIRSR000463-1"/>
    </source>
</evidence>
<feature type="active site" description="Nucleophile" evidence="8">
    <location>
        <position position="337"/>
    </location>
</feature>
<dbReference type="SMART" id="SM00642">
    <property type="entry name" value="Aamy"/>
    <property type="match status" value="1"/>
</dbReference>
<evidence type="ECO:0000259" key="9">
    <source>
        <dbReference type="SMART" id="SM00642"/>
    </source>
</evidence>
<dbReference type="Gene3D" id="3.20.20.80">
    <property type="entry name" value="Glycosidases"/>
    <property type="match status" value="1"/>
</dbReference>
<evidence type="ECO:0000256" key="4">
    <source>
        <dbReference type="ARBA" id="ARBA00012541"/>
    </source>
</evidence>
<accession>A0A4R5URY3</accession>
<dbReference type="Pfam" id="PF02922">
    <property type="entry name" value="CBM_48"/>
    <property type="match status" value="1"/>
</dbReference>
<dbReference type="CDD" id="cd02854">
    <property type="entry name" value="E_set_GBE_euk_N"/>
    <property type="match status" value="1"/>
</dbReference>
<keyword evidence="7" id="KW-0119">Carbohydrate metabolism</keyword>
<dbReference type="FunFam" id="3.20.20.80:FF:000001">
    <property type="entry name" value="1,4-alpha-glucan branching enzyme"/>
    <property type="match status" value="1"/>
</dbReference>
<dbReference type="AlphaFoldDB" id="A0A4R5URY3"/>
<dbReference type="Proteomes" id="UP000295438">
    <property type="component" value="Unassembled WGS sequence"/>
</dbReference>
<name>A0A4R5URY3_9BACT</name>
<dbReference type="EC" id="2.4.1.18" evidence="4"/>
<evidence type="ECO:0000313" key="10">
    <source>
        <dbReference type="EMBL" id="TDK41751.1"/>
    </source>
</evidence>
<dbReference type="SUPFAM" id="SSF51445">
    <property type="entry name" value="(Trans)glycosidases"/>
    <property type="match status" value="1"/>
</dbReference>
<keyword evidence="11" id="KW-1185">Reference proteome</keyword>
<evidence type="ECO:0000256" key="7">
    <source>
        <dbReference type="ARBA" id="ARBA00023277"/>
    </source>
</evidence>
<dbReference type="PANTHER" id="PTHR43651:SF3">
    <property type="entry name" value="1,4-ALPHA-GLUCAN-BRANCHING ENZYME"/>
    <property type="match status" value="1"/>
</dbReference>
<dbReference type="RefSeq" id="WP_133391834.1">
    <property type="nucleotide sequence ID" value="NZ_SMUW01000037.1"/>
</dbReference>
<dbReference type="GO" id="GO:0003844">
    <property type="term" value="F:1,4-alpha-glucan branching enzyme activity"/>
    <property type="evidence" value="ECO:0007669"/>
    <property type="project" value="UniProtKB-EC"/>
</dbReference>
<dbReference type="GO" id="GO:0005737">
    <property type="term" value="C:cytoplasm"/>
    <property type="evidence" value="ECO:0007669"/>
    <property type="project" value="TreeGrafter"/>
</dbReference>
<comment type="catalytic activity">
    <reaction evidence="1">
        <text>Transfers a segment of a (1-&gt;4)-alpha-D-glucan chain to a primary hydroxy group in a similar glucan chain.</text>
        <dbReference type="EC" id="2.4.1.18"/>
    </reaction>
</comment>
<sequence length="671" mass="79033">MSKNTLALIQDESWLEPFADKIQERTDRFYKAIHEIEQAMGSILEFANFHQYYGVHWEPVRRGWVYREWAPAARQLFLMGDFNWWDRESHPMKRNHRGDWEIFLPFEQYKHTFVHQSKIKVRVIDAKGRDLDRIPAYTRRVVQDTETHDFTAQLWFPEEEFRWTDENFHLDEAASMPLIYECHVGMAQEKAGVGTYREFEEHILPRIKASGYNAIQMMAIMEHPYYGSFGYHVSNFFAPSSRFGTPEELKSLINTAHKMGIAVIMDIVHSHAVKNVNEGLNEFDGSDHQYFHPGSRGYHEGWDSKLFDYGKWEVQQFLLSNIRYWMEEFHFDGFRFDGATSMLYHHHGHVSFDSGEKYFDEGVDQDALLYFQLANTLIHLLKNRALSIAEEVSGMPGLCRKVEDGGIGFDFRLAMGIPDFWIKTLKHKTDEQWDLFELWHELTNRPKKEKSIAYAESHDQALVGDKSIAFWLMDKEMYTSMSILEQNLVVDRGIALHKMIRMITLSLGGEGYLNFIGNEFGHPEWVDFPREGNNWSYQYARRQWSLADTPHLRYAQLYAWDQVIIQLIKDHHLLQSGPATQLYLEPDKKILAYERGDLVFVYSFHPTESYFGQKIRFPEPGSYQIILNSDQQEYGGFDRLDQQVIYQTDKNQEVSLYLPNRTMMVLKKNKK</sequence>
<evidence type="ECO:0000256" key="2">
    <source>
        <dbReference type="ARBA" id="ARBA00002953"/>
    </source>
</evidence>
<protein>
    <recommendedName>
        <fullName evidence="4">1,4-alpha-glucan branching enzyme</fullName>
        <ecNumber evidence="4">2.4.1.18</ecNumber>
    </recommendedName>
</protein>
<evidence type="ECO:0000313" key="11">
    <source>
        <dbReference type="Proteomes" id="UP000295438"/>
    </source>
</evidence>
<comment type="function">
    <text evidence="2">Catalyzes the formation of the alpha-1,6-glucosidic linkages in glycogen by scission of a 1,4-alpha-linked oligosaccharide from growing alpha-1,4-glucan chains and the subsequent attachment of the oligosaccharide to the alpha-1,6 position.</text>
</comment>
<dbReference type="CDD" id="cd11321">
    <property type="entry name" value="AmyAc_bac_euk_BE"/>
    <property type="match status" value="1"/>
</dbReference>
<dbReference type="InterPro" id="IPR004193">
    <property type="entry name" value="Glyco_hydro_13_N"/>
</dbReference>
<organism evidence="10 11">
    <name type="scientific">Algoriphagus formosus</name>
    <dbReference type="NCBI Taxonomy" id="2007308"/>
    <lineage>
        <taxon>Bacteria</taxon>
        <taxon>Pseudomonadati</taxon>
        <taxon>Bacteroidota</taxon>
        <taxon>Cytophagia</taxon>
        <taxon>Cytophagales</taxon>
        <taxon>Cyclobacteriaceae</taxon>
        <taxon>Algoriphagus</taxon>
    </lineage>
</organism>
<proteinExistence type="inferred from homology"/>
<feature type="domain" description="Glycosyl hydrolase family 13 catalytic" evidence="9">
    <location>
        <begin position="181"/>
        <end position="564"/>
    </location>
</feature>
<reference evidence="10 11" key="1">
    <citation type="submission" date="2019-03" db="EMBL/GenBank/DDBJ databases">
        <title>Algoriphagus aquimaris sp. nov., isolated form marine sediment in Pohang, Korea.</title>
        <authorList>
            <person name="Kim J."/>
            <person name="Yoon S.-H."/>
            <person name="Lee S.-S."/>
        </authorList>
    </citation>
    <scope>NUCLEOTIDE SEQUENCE [LARGE SCALE GENOMIC DNA]</scope>
    <source>
        <strain evidence="10 11">F21</strain>
    </source>
</reference>
<dbReference type="GO" id="GO:0043169">
    <property type="term" value="F:cation binding"/>
    <property type="evidence" value="ECO:0007669"/>
    <property type="project" value="InterPro"/>
</dbReference>
<dbReference type="EMBL" id="SMUW01000037">
    <property type="protein sequence ID" value="TDK41751.1"/>
    <property type="molecule type" value="Genomic_DNA"/>
</dbReference>
<dbReference type="Gene3D" id="2.60.40.10">
    <property type="entry name" value="Immunoglobulins"/>
    <property type="match status" value="1"/>
</dbReference>
<dbReference type="InterPro" id="IPR037439">
    <property type="entry name" value="Branching_enzy"/>
</dbReference>
<evidence type="ECO:0000256" key="3">
    <source>
        <dbReference type="ARBA" id="ARBA00009000"/>
    </source>
</evidence>
<dbReference type="InterPro" id="IPR013783">
    <property type="entry name" value="Ig-like_fold"/>
</dbReference>
<dbReference type="InterPro" id="IPR014756">
    <property type="entry name" value="Ig_E-set"/>
</dbReference>
<dbReference type="Pfam" id="PF00128">
    <property type="entry name" value="Alpha-amylase"/>
    <property type="match status" value="1"/>
</dbReference>
<evidence type="ECO:0000256" key="1">
    <source>
        <dbReference type="ARBA" id="ARBA00000826"/>
    </source>
</evidence>
<keyword evidence="5" id="KW-0328">Glycosyltransferase</keyword>
<evidence type="ECO:0000256" key="6">
    <source>
        <dbReference type="ARBA" id="ARBA00022679"/>
    </source>
</evidence>
<dbReference type="SUPFAM" id="SSF51011">
    <property type="entry name" value="Glycosyl hydrolase domain"/>
    <property type="match status" value="1"/>
</dbReference>
<dbReference type="GO" id="GO:0005978">
    <property type="term" value="P:glycogen biosynthetic process"/>
    <property type="evidence" value="ECO:0007669"/>
    <property type="project" value="InterPro"/>
</dbReference>
<dbReference type="InterPro" id="IPR013780">
    <property type="entry name" value="Glyco_hydro_b"/>
</dbReference>
<dbReference type="PANTHER" id="PTHR43651">
    <property type="entry name" value="1,4-ALPHA-GLUCAN-BRANCHING ENZYME"/>
    <property type="match status" value="1"/>
</dbReference>
<dbReference type="PIRSF" id="PIRSF000463">
    <property type="entry name" value="GlgB"/>
    <property type="match status" value="1"/>
</dbReference>
<comment type="caution">
    <text evidence="10">The sequence shown here is derived from an EMBL/GenBank/DDBJ whole genome shotgun (WGS) entry which is preliminary data.</text>
</comment>
<gene>
    <name evidence="10" type="ORF">E1898_17390</name>
</gene>
<dbReference type="GO" id="GO:0004553">
    <property type="term" value="F:hydrolase activity, hydrolyzing O-glycosyl compounds"/>
    <property type="evidence" value="ECO:0007669"/>
    <property type="project" value="InterPro"/>
</dbReference>
<comment type="similarity">
    <text evidence="3">Belongs to the glycosyl hydrolase 13 family. GlgB subfamily.</text>
</comment>